<gene>
    <name evidence="1" type="ORF">ACFO4E_25705</name>
</gene>
<sequence length="454" mass="50409">MTIDDAPTRFDALQNTIRNFSATSSYRPSAEPFIRATPYHRPLDAQRLDRVDWASPLAEAEWLSDSGLMANRLLMNVYESDALFLPASGLAGRRREFEDFYHSASRRNAEFAREDAERFVFGFLDSSVRTSGRWDTDALEAHITAAIADATSADRPVLRAIEEAAEPERAAETMIAQMALDGLTEATAMSQNLGGAFGHEQSELFKIFIDEFGYGVFDAKHSTLFAELCRSVGMNTEPHHYWFFYLPAWIAGNNYFYKVTRARTNFFRYIGGMAYLEATFAPSFAAMTKTFRTVYGDDVDTRYFDEHAHIDEHHGRMAVYDLLLPLGRKHGAHAIEEMVRGIEEVRLLGRIGDEDLLAQITWTPEPVDSGTTERAPDGPEFRVDAGSAFETRVADRDTLVTVEAGSAALHWTPTRGPLVLDAGRSVRVPGGRLYGIAPGDGAAVSVAPAAREGR</sequence>
<name>A0ABV9E539_9ACTN</name>
<dbReference type="SMART" id="SM01236">
    <property type="entry name" value="Haem_oxygenase_2"/>
    <property type="match status" value="1"/>
</dbReference>
<dbReference type="GO" id="GO:0016491">
    <property type="term" value="F:oxidoreductase activity"/>
    <property type="evidence" value="ECO:0007669"/>
    <property type="project" value="UniProtKB-KW"/>
</dbReference>
<protein>
    <submittedName>
        <fullName evidence="1">Iron-containing redox enzyme family protein</fullName>
        <ecNumber evidence="1">1.-.-.-</ecNumber>
    </submittedName>
</protein>
<dbReference type="Pfam" id="PF14518">
    <property type="entry name" value="Haem_oxygenas_2"/>
    <property type="match status" value="1"/>
</dbReference>
<keyword evidence="1" id="KW-0560">Oxidoreductase</keyword>
<dbReference type="Gene3D" id="1.20.910.10">
    <property type="entry name" value="Heme oxygenase-like"/>
    <property type="match status" value="1"/>
</dbReference>
<accession>A0ABV9E539</accession>
<evidence type="ECO:0000313" key="1">
    <source>
        <dbReference type="EMBL" id="MFC4565264.1"/>
    </source>
</evidence>
<comment type="caution">
    <text evidence="1">The sequence shown here is derived from an EMBL/GenBank/DDBJ whole genome shotgun (WGS) entry which is preliminary data.</text>
</comment>
<proteinExistence type="predicted"/>
<reference evidence="2" key="1">
    <citation type="journal article" date="2019" name="Int. J. Syst. Evol. Microbiol.">
        <title>The Global Catalogue of Microorganisms (GCM) 10K type strain sequencing project: providing services to taxonomists for standard genome sequencing and annotation.</title>
        <authorList>
            <consortium name="The Broad Institute Genomics Platform"/>
            <consortium name="The Broad Institute Genome Sequencing Center for Infectious Disease"/>
            <person name="Wu L."/>
            <person name="Ma J."/>
        </authorList>
    </citation>
    <scope>NUCLEOTIDE SEQUENCE [LARGE SCALE GENOMIC DNA]</scope>
    <source>
        <strain evidence="2">XZYJ18</strain>
    </source>
</reference>
<dbReference type="RefSeq" id="WP_378579041.1">
    <property type="nucleotide sequence ID" value="NZ_JBHSFQ010000034.1"/>
</dbReference>
<evidence type="ECO:0000313" key="2">
    <source>
        <dbReference type="Proteomes" id="UP001595923"/>
    </source>
</evidence>
<dbReference type="Proteomes" id="UP001595923">
    <property type="component" value="Unassembled WGS sequence"/>
</dbReference>
<dbReference type="InterPro" id="IPR016084">
    <property type="entry name" value="Haem_Oase-like_multi-hlx"/>
</dbReference>
<dbReference type="EMBL" id="JBHSFQ010000034">
    <property type="protein sequence ID" value="MFC4565264.1"/>
    <property type="molecule type" value="Genomic_DNA"/>
</dbReference>
<dbReference type="SUPFAM" id="SSF48613">
    <property type="entry name" value="Heme oxygenase-like"/>
    <property type="match status" value="1"/>
</dbReference>
<dbReference type="EC" id="1.-.-.-" evidence="1"/>
<keyword evidence="2" id="KW-1185">Reference proteome</keyword>
<organism evidence="1 2">
    <name type="scientific">Nocardiopsis mangrovi</name>
    <dbReference type="NCBI Taxonomy" id="1179818"/>
    <lineage>
        <taxon>Bacteria</taxon>
        <taxon>Bacillati</taxon>
        <taxon>Actinomycetota</taxon>
        <taxon>Actinomycetes</taxon>
        <taxon>Streptosporangiales</taxon>
        <taxon>Nocardiopsidaceae</taxon>
        <taxon>Nocardiopsis</taxon>
    </lineage>
</organism>